<dbReference type="Pfam" id="PF01498">
    <property type="entry name" value="HTH_Tnp_Tc3_2"/>
    <property type="match status" value="1"/>
</dbReference>
<evidence type="ECO:0000313" key="7">
    <source>
        <dbReference type="EMBL" id="CAF4043521.1"/>
    </source>
</evidence>
<dbReference type="GO" id="GO:0015074">
    <property type="term" value="P:DNA integration"/>
    <property type="evidence" value="ECO:0007669"/>
    <property type="project" value="InterPro"/>
</dbReference>
<evidence type="ECO:0000313" key="12">
    <source>
        <dbReference type="Proteomes" id="UP000663866"/>
    </source>
</evidence>
<organism evidence="6 13">
    <name type="scientific">Rotaria magnacalcarata</name>
    <dbReference type="NCBI Taxonomy" id="392030"/>
    <lineage>
        <taxon>Eukaryota</taxon>
        <taxon>Metazoa</taxon>
        <taxon>Spiralia</taxon>
        <taxon>Gnathifera</taxon>
        <taxon>Rotifera</taxon>
        <taxon>Eurotatoria</taxon>
        <taxon>Bdelloidea</taxon>
        <taxon>Philodinida</taxon>
        <taxon>Philodinidae</taxon>
        <taxon>Rotaria</taxon>
    </lineage>
</organism>
<dbReference type="EMBL" id="CAJNOW010004685">
    <property type="protein sequence ID" value="CAF1426254.1"/>
    <property type="molecule type" value="Genomic_DNA"/>
</dbReference>
<dbReference type="Proteomes" id="UP000663834">
    <property type="component" value="Unassembled WGS sequence"/>
</dbReference>
<dbReference type="Proteomes" id="UP000663824">
    <property type="component" value="Unassembled WGS sequence"/>
</dbReference>
<evidence type="ECO:0000313" key="4">
    <source>
        <dbReference type="EMBL" id="CAF2027392.1"/>
    </source>
</evidence>
<dbReference type="GO" id="GO:0006313">
    <property type="term" value="P:DNA transposition"/>
    <property type="evidence" value="ECO:0007669"/>
    <property type="project" value="InterPro"/>
</dbReference>
<dbReference type="EMBL" id="CAJNRG010008421">
    <property type="protein sequence ID" value="CAF2104200.1"/>
    <property type="molecule type" value="Genomic_DNA"/>
</dbReference>
<evidence type="ECO:0000313" key="13">
    <source>
        <dbReference type="Proteomes" id="UP000663887"/>
    </source>
</evidence>
<dbReference type="EMBL" id="CAJOBH010006324">
    <property type="protein sequence ID" value="CAF4052573.1"/>
    <property type="molecule type" value="Genomic_DNA"/>
</dbReference>
<dbReference type="EMBL" id="CAJOBF010019564">
    <property type="protein sequence ID" value="CAF4376741.1"/>
    <property type="molecule type" value="Genomic_DNA"/>
</dbReference>
<sequence>MIKKYKSTKCIGNLFGRGRKRKTTATTDRLIQRKLKCDRRKSTRSVAAELETELGILIIQSTVQRRAHEIGLYGRVARKKPYVNKINRVKRLKCAKEMLEKPLGFWETVVWSDQSKFNLFGSDGKVMAWRTPKEEFEPKCTIPTIKHGGGSVMVWGCFTKIGMG</sequence>
<dbReference type="EMBL" id="CAJOBI010005825">
    <property type="protein sequence ID" value="CAF4043521.1"/>
    <property type="molecule type" value="Genomic_DNA"/>
</dbReference>
<dbReference type="Gene3D" id="3.30.420.10">
    <property type="entry name" value="Ribonuclease H-like superfamily/Ribonuclease H"/>
    <property type="match status" value="1"/>
</dbReference>
<dbReference type="PANTHER" id="PTHR23022:SF135">
    <property type="entry name" value="SI:DKEY-77F5.3"/>
    <property type="match status" value="1"/>
</dbReference>
<dbReference type="Proteomes" id="UP000663866">
    <property type="component" value="Unassembled WGS sequence"/>
</dbReference>
<gene>
    <name evidence="8" type="ORF">BYL167_LOCUS16503</name>
    <name evidence="2" type="ORF">CJN711_LOCUS5585</name>
    <name evidence="11" type="ORF">GIL414_LOCUS66154</name>
    <name evidence="3" type="ORF">KQP761_LOCUS10810</name>
    <name evidence="5" type="ORF">MBJ925_LOCUS10838</name>
    <name evidence="9" type="ORF">OVN521_LOCUS27042</name>
    <name evidence="7" type="ORF">SMN809_LOCUS14247</name>
    <name evidence="10" type="ORF">UXM345_LOCUS37232</name>
    <name evidence="4" type="ORF">WKI299_LOCUS6191</name>
    <name evidence="6" type="ORF">XDN619_LOCUS19316</name>
</gene>
<proteinExistence type="predicted"/>
<evidence type="ECO:0000313" key="3">
    <source>
        <dbReference type="EMBL" id="CAF1426254.1"/>
    </source>
</evidence>
<evidence type="ECO:0000313" key="2">
    <source>
        <dbReference type="EMBL" id="CAF1068423.1"/>
    </source>
</evidence>
<feature type="domain" description="Transposase Tc1-like" evidence="1">
    <location>
        <begin position="28"/>
        <end position="99"/>
    </location>
</feature>
<keyword evidence="12" id="KW-1185">Reference proteome</keyword>
<evidence type="ECO:0000313" key="10">
    <source>
        <dbReference type="EMBL" id="CAF4376741.1"/>
    </source>
</evidence>
<dbReference type="Proteomes" id="UP000681967">
    <property type="component" value="Unassembled WGS sequence"/>
</dbReference>
<dbReference type="EMBL" id="CAJNOV010001562">
    <property type="protein sequence ID" value="CAF1068423.1"/>
    <property type="molecule type" value="Genomic_DNA"/>
</dbReference>
<dbReference type="InterPro" id="IPR052338">
    <property type="entry name" value="Transposase_5"/>
</dbReference>
<dbReference type="Proteomes" id="UP000663887">
    <property type="component" value="Unassembled WGS sequence"/>
</dbReference>
<evidence type="ECO:0000313" key="6">
    <source>
        <dbReference type="EMBL" id="CAF2104200.1"/>
    </source>
</evidence>
<comment type="caution">
    <text evidence="6">The sequence shown here is derived from an EMBL/GenBank/DDBJ whole genome shotgun (WGS) entry which is preliminary data.</text>
</comment>
<dbReference type="EMBL" id="CAJOBG010007326">
    <property type="protein sequence ID" value="CAF4213532.1"/>
    <property type="molecule type" value="Genomic_DNA"/>
</dbReference>
<dbReference type="Proteomes" id="UP000663842">
    <property type="component" value="Unassembled WGS sequence"/>
</dbReference>
<reference evidence="6" key="1">
    <citation type="submission" date="2021-02" db="EMBL/GenBank/DDBJ databases">
        <authorList>
            <person name="Nowell W R."/>
        </authorList>
    </citation>
    <scope>NUCLEOTIDE SEQUENCE</scope>
</reference>
<protein>
    <recommendedName>
        <fullName evidence="1">Transposase Tc1-like domain-containing protein</fullName>
    </recommendedName>
</protein>
<dbReference type="Proteomes" id="UP000676336">
    <property type="component" value="Unassembled WGS sequence"/>
</dbReference>
<name>A0A816TZ79_9BILA</name>
<dbReference type="InterPro" id="IPR002492">
    <property type="entry name" value="Transposase_Tc1-like"/>
</dbReference>
<dbReference type="InterPro" id="IPR036397">
    <property type="entry name" value="RNaseH_sf"/>
</dbReference>
<dbReference type="AlphaFoldDB" id="A0A816TZ79"/>
<dbReference type="OrthoDB" id="4843387at2759"/>
<dbReference type="Proteomes" id="UP000663855">
    <property type="component" value="Unassembled WGS sequence"/>
</dbReference>
<evidence type="ECO:0000313" key="5">
    <source>
        <dbReference type="EMBL" id="CAF2036776.1"/>
    </source>
</evidence>
<dbReference type="EMBL" id="CAJNRE010004560">
    <property type="protein sequence ID" value="CAF2036776.1"/>
    <property type="molecule type" value="Genomic_DNA"/>
</dbReference>
<dbReference type="Proteomes" id="UP000663856">
    <property type="component" value="Unassembled WGS sequence"/>
</dbReference>
<dbReference type="PANTHER" id="PTHR23022">
    <property type="entry name" value="TRANSPOSABLE ELEMENT-RELATED"/>
    <property type="match status" value="1"/>
</dbReference>
<evidence type="ECO:0000313" key="11">
    <source>
        <dbReference type="EMBL" id="CAF5164973.1"/>
    </source>
</evidence>
<dbReference type="EMBL" id="CAJNRF010001791">
    <property type="protein sequence ID" value="CAF2027392.1"/>
    <property type="molecule type" value="Genomic_DNA"/>
</dbReference>
<accession>A0A816TZ79</accession>
<dbReference type="EMBL" id="CAJOBJ010307165">
    <property type="protein sequence ID" value="CAF5164973.1"/>
    <property type="molecule type" value="Genomic_DNA"/>
</dbReference>
<evidence type="ECO:0000259" key="1">
    <source>
        <dbReference type="Pfam" id="PF01498"/>
    </source>
</evidence>
<evidence type="ECO:0000313" key="9">
    <source>
        <dbReference type="EMBL" id="CAF4213532.1"/>
    </source>
</evidence>
<dbReference type="Proteomes" id="UP000681720">
    <property type="component" value="Unassembled WGS sequence"/>
</dbReference>
<dbReference type="GO" id="GO:0003677">
    <property type="term" value="F:DNA binding"/>
    <property type="evidence" value="ECO:0007669"/>
    <property type="project" value="InterPro"/>
</dbReference>
<evidence type="ECO:0000313" key="8">
    <source>
        <dbReference type="EMBL" id="CAF4052573.1"/>
    </source>
</evidence>